<dbReference type="HAMAP" id="MF_00169">
    <property type="entry name" value="AroQ"/>
    <property type="match status" value="1"/>
</dbReference>
<evidence type="ECO:0000256" key="10">
    <source>
        <dbReference type="PIRSR" id="PIRSR001399-1"/>
    </source>
</evidence>
<dbReference type="UniPathway" id="UPA00053">
    <property type="reaction ID" value="UER00086"/>
</dbReference>
<evidence type="ECO:0000256" key="9">
    <source>
        <dbReference type="HAMAP-Rule" id="MF_00169"/>
    </source>
</evidence>
<sequence>MLTARKILVLNGPNLNLLGKRQPEIYGHETLGDVEAECRSIAAELGFSVDFRQSNAEHELISWLHEARETVAGIVINPAGYSHTSVAIMDALAACPCPIIEVHISNIHRREAFRHHSYVSHVATGVICGCGTQGYTLALRRLSVLLEKVTP</sequence>
<feature type="binding site" evidence="9 11">
    <location>
        <position position="90"/>
    </location>
    <ligand>
        <name>substrate</name>
    </ligand>
</feature>
<comment type="pathway">
    <text evidence="3 9">Metabolic intermediate biosynthesis; chorismate biosynthesis; chorismate from D-erythrose 4-phosphate and phosphoenolpyruvate: step 3/7.</text>
</comment>
<organism evidence="13 14">
    <name type="scientific">Phyllobacterium zundukense</name>
    <dbReference type="NCBI Taxonomy" id="1867719"/>
    <lineage>
        <taxon>Bacteria</taxon>
        <taxon>Pseudomonadati</taxon>
        <taxon>Pseudomonadota</taxon>
        <taxon>Alphaproteobacteria</taxon>
        <taxon>Hyphomicrobiales</taxon>
        <taxon>Phyllobacteriaceae</taxon>
        <taxon>Phyllobacterium</taxon>
    </lineage>
</organism>
<evidence type="ECO:0000256" key="8">
    <source>
        <dbReference type="ARBA" id="ARBA00023239"/>
    </source>
</evidence>
<name>A0A2N9VUE0_9HYPH</name>
<dbReference type="GO" id="GO:0009073">
    <property type="term" value="P:aromatic amino acid family biosynthetic process"/>
    <property type="evidence" value="ECO:0007669"/>
    <property type="project" value="UniProtKB-KW"/>
</dbReference>
<feature type="binding site" evidence="9 11">
    <location>
        <position position="114"/>
    </location>
    <ligand>
        <name>substrate</name>
    </ligand>
</feature>
<keyword evidence="8 9" id="KW-0456">Lyase</keyword>
<gene>
    <name evidence="9" type="primary">aroQ</name>
    <name evidence="13" type="ORF">B5P45_20525</name>
</gene>
<comment type="subunit">
    <text evidence="5 9">Homododecamer.</text>
</comment>
<evidence type="ECO:0000256" key="1">
    <source>
        <dbReference type="ARBA" id="ARBA00001864"/>
    </source>
</evidence>
<dbReference type="OrthoDB" id="9790793at2"/>
<evidence type="ECO:0000256" key="12">
    <source>
        <dbReference type="PIRSR" id="PIRSR001399-3"/>
    </source>
</evidence>
<dbReference type="Pfam" id="PF01220">
    <property type="entry name" value="DHquinase_II"/>
    <property type="match status" value="1"/>
</dbReference>
<feature type="binding site" evidence="9 11">
    <location>
        <position position="83"/>
    </location>
    <ligand>
        <name>substrate</name>
    </ligand>
</feature>
<dbReference type="PIRSF" id="PIRSF001399">
    <property type="entry name" value="DHquinase_II"/>
    <property type="match status" value="1"/>
</dbReference>
<protein>
    <recommendedName>
        <fullName evidence="6 9">3-dehydroquinate dehydratase</fullName>
        <shortName evidence="9">3-dehydroquinase</shortName>
        <ecNumber evidence="6 9">4.2.1.10</ecNumber>
    </recommendedName>
    <alternativeName>
        <fullName evidence="9">Type II DHQase</fullName>
    </alternativeName>
</protein>
<evidence type="ECO:0000256" key="5">
    <source>
        <dbReference type="ARBA" id="ARBA00011193"/>
    </source>
</evidence>
<dbReference type="GO" id="GO:0003855">
    <property type="term" value="F:3-dehydroquinate dehydratase activity"/>
    <property type="evidence" value="ECO:0007669"/>
    <property type="project" value="UniProtKB-UniRule"/>
</dbReference>
<dbReference type="PANTHER" id="PTHR21272:SF3">
    <property type="entry name" value="CATABOLIC 3-DEHYDROQUINASE"/>
    <property type="match status" value="1"/>
</dbReference>
<feature type="active site" description="Proton acceptor" evidence="9 10">
    <location>
        <position position="26"/>
    </location>
</feature>
<accession>A0A2N9VUE0</accession>
<dbReference type="Proteomes" id="UP000232163">
    <property type="component" value="Unassembled WGS sequence"/>
</dbReference>
<dbReference type="RefSeq" id="WP_100000615.1">
    <property type="nucleotide sequence ID" value="NZ_CP017940.1"/>
</dbReference>
<evidence type="ECO:0000256" key="7">
    <source>
        <dbReference type="ARBA" id="ARBA00023141"/>
    </source>
</evidence>
<dbReference type="NCBIfam" id="NF003804">
    <property type="entry name" value="PRK05395.1-1"/>
    <property type="match status" value="1"/>
</dbReference>
<dbReference type="KEGG" id="pht:BLM14_17565"/>
<dbReference type="NCBIfam" id="NF003805">
    <property type="entry name" value="PRK05395.1-2"/>
    <property type="match status" value="1"/>
</dbReference>
<feature type="site" description="Transition state stabilizer" evidence="9 12">
    <location>
        <position position="21"/>
    </location>
</feature>
<evidence type="ECO:0000256" key="3">
    <source>
        <dbReference type="ARBA" id="ARBA00004902"/>
    </source>
</evidence>
<feature type="binding site" evidence="9 11">
    <location>
        <begin position="104"/>
        <end position="105"/>
    </location>
    <ligand>
        <name>substrate</name>
    </ligand>
</feature>
<dbReference type="NCBIfam" id="TIGR01088">
    <property type="entry name" value="aroQ"/>
    <property type="match status" value="1"/>
</dbReference>
<proteinExistence type="inferred from homology"/>
<dbReference type="InterPro" id="IPR001874">
    <property type="entry name" value="DHquinase_II"/>
</dbReference>
<comment type="catalytic activity">
    <reaction evidence="1 9">
        <text>3-dehydroquinate = 3-dehydroshikimate + H2O</text>
        <dbReference type="Rhea" id="RHEA:21096"/>
        <dbReference type="ChEBI" id="CHEBI:15377"/>
        <dbReference type="ChEBI" id="CHEBI:16630"/>
        <dbReference type="ChEBI" id="CHEBI:32364"/>
        <dbReference type="EC" id="4.2.1.10"/>
    </reaction>
</comment>
<dbReference type="AlphaFoldDB" id="A0A2N9VUE0"/>
<dbReference type="SUPFAM" id="SSF52304">
    <property type="entry name" value="Type II 3-dehydroquinate dehydratase"/>
    <property type="match status" value="1"/>
</dbReference>
<reference evidence="13 14" key="1">
    <citation type="journal article" date="2017" name="Int J Environ Stud">
        <title>Does the Miocene-Pliocene relict legume Oxytropis triphylla form nitrogen-fixing nodules with a combination of bacterial strains?</title>
        <authorList>
            <person name="Safronova V."/>
            <person name="Belimov A."/>
            <person name="Sazanova A."/>
            <person name="Kuznetsova I."/>
            <person name="Popova J."/>
            <person name="Andronov E."/>
            <person name="Verkhozina A."/>
            <person name="Tikhonovich I."/>
        </authorList>
    </citation>
    <scope>NUCLEOTIDE SEQUENCE [LARGE SCALE GENOMIC DNA]</scope>
    <source>
        <strain evidence="13 14">Tri-38</strain>
    </source>
</reference>
<dbReference type="InterPro" id="IPR036441">
    <property type="entry name" value="DHquinase_II_sf"/>
</dbReference>
<dbReference type="GO" id="GO:0009423">
    <property type="term" value="P:chorismate biosynthetic process"/>
    <property type="evidence" value="ECO:0007669"/>
    <property type="project" value="UniProtKB-UniRule"/>
</dbReference>
<keyword evidence="7 9" id="KW-0057">Aromatic amino acid biosynthesis</keyword>
<evidence type="ECO:0000313" key="13">
    <source>
        <dbReference type="EMBL" id="PIO43108.1"/>
    </source>
</evidence>
<dbReference type="CDD" id="cd00466">
    <property type="entry name" value="DHQase_II"/>
    <property type="match status" value="1"/>
</dbReference>
<dbReference type="NCBIfam" id="NF003806">
    <property type="entry name" value="PRK05395.1-3"/>
    <property type="match status" value="1"/>
</dbReference>
<comment type="function">
    <text evidence="2 9">Catalyzes a trans-dehydration via an enolate intermediate.</text>
</comment>
<evidence type="ECO:0000313" key="14">
    <source>
        <dbReference type="Proteomes" id="UP000232163"/>
    </source>
</evidence>
<evidence type="ECO:0000256" key="6">
    <source>
        <dbReference type="ARBA" id="ARBA00012060"/>
    </source>
</evidence>
<dbReference type="EC" id="4.2.1.10" evidence="6 9"/>
<dbReference type="InterPro" id="IPR018509">
    <property type="entry name" value="DHquinase_II_CS"/>
</dbReference>
<evidence type="ECO:0000256" key="4">
    <source>
        <dbReference type="ARBA" id="ARBA00011037"/>
    </source>
</evidence>
<dbReference type="PANTHER" id="PTHR21272">
    <property type="entry name" value="CATABOLIC 3-DEHYDROQUINASE"/>
    <property type="match status" value="1"/>
</dbReference>
<dbReference type="PROSITE" id="PS01029">
    <property type="entry name" value="DEHYDROQUINASE_II"/>
    <property type="match status" value="1"/>
</dbReference>
<keyword evidence="14" id="KW-1185">Reference proteome</keyword>
<dbReference type="GO" id="GO:0008652">
    <property type="term" value="P:amino acid biosynthetic process"/>
    <property type="evidence" value="ECO:0007669"/>
    <property type="project" value="UniProtKB-KW"/>
</dbReference>
<feature type="active site" description="Proton donor" evidence="9 10">
    <location>
        <position position="103"/>
    </location>
</feature>
<dbReference type="EMBL" id="MZMT01000049">
    <property type="protein sequence ID" value="PIO43108.1"/>
    <property type="molecule type" value="Genomic_DNA"/>
</dbReference>
<evidence type="ECO:0000256" key="11">
    <source>
        <dbReference type="PIRSR" id="PIRSR001399-2"/>
    </source>
</evidence>
<dbReference type="Gene3D" id="3.40.50.9100">
    <property type="entry name" value="Dehydroquinase, class II"/>
    <property type="match status" value="1"/>
</dbReference>
<dbReference type="GO" id="GO:0019631">
    <property type="term" value="P:quinate catabolic process"/>
    <property type="evidence" value="ECO:0007669"/>
    <property type="project" value="TreeGrafter"/>
</dbReference>
<comment type="caution">
    <text evidence="13">The sequence shown here is derived from an EMBL/GenBank/DDBJ whole genome shotgun (WGS) entry which is preliminary data.</text>
</comment>
<dbReference type="NCBIfam" id="NF003807">
    <property type="entry name" value="PRK05395.1-4"/>
    <property type="match status" value="1"/>
</dbReference>
<comment type="similarity">
    <text evidence="4 9">Belongs to the type-II 3-dehydroquinase family.</text>
</comment>
<keyword evidence="9" id="KW-0028">Amino-acid biosynthesis</keyword>
<feature type="binding site" evidence="9 11">
    <location>
        <position position="77"/>
    </location>
    <ligand>
        <name>substrate</name>
    </ligand>
</feature>
<evidence type="ECO:0000256" key="2">
    <source>
        <dbReference type="ARBA" id="ARBA00003924"/>
    </source>
</evidence>